<proteinExistence type="predicted"/>
<organism evidence="1 2">
    <name type="scientific">Halosimplex aquaticum</name>
    <dbReference type="NCBI Taxonomy" id="3026162"/>
    <lineage>
        <taxon>Archaea</taxon>
        <taxon>Methanobacteriati</taxon>
        <taxon>Methanobacteriota</taxon>
        <taxon>Stenosarchaea group</taxon>
        <taxon>Halobacteria</taxon>
        <taxon>Halobacteriales</taxon>
        <taxon>Haloarculaceae</taxon>
        <taxon>Halosimplex</taxon>
    </lineage>
</organism>
<gene>
    <name evidence="1" type="ORF">ACFQMA_17190</name>
</gene>
<comment type="caution">
    <text evidence="1">The sequence shown here is derived from an EMBL/GenBank/DDBJ whole genome shotgun (WGS) entry which is preliminary data.</text>
</comment>
<dbReference type="AlphaFoldDB" id="A0ABD5Y6Z7"/>
<dbReference type="RefSeq" id="WP_274322641.1">
    <property type="nucleotide sequence ID" value="NZ_CP118158.1"/>
</dbReference>
<evidence type="ECO:0000313" key="1">
    <source>
        <dbReference type="EMBL" id="MFC7141560.1"/>
    </source>
</evidence>
<protein>
    <submittedName>
        <fullName evidence="1">DUF1961 family protein</fullName>
    </submittedName>
</protein>
<dbReference type="GeneID" id="78821876"/>
<dbReference type="InterPro" id="IPR013320">
    <property type="entry name" value="ConA-like_dom_sf"/>
</dbReference>
<sequence>MVAYETRDRLYENPLGGPADVADFVLEGAAAVTFPHGRLRLESERRDGPQFVYWCPKTFPDGIAVSWDFWPVAGPGLSTFFLAAEGRGGEDLLDPDLPDRTGAYEEYTAGDVDALHASYYRRGGSARADGALRTVTLRKSRGDHLVARGADPIPDVGAADPPYRITVVKDGPDVTLSVEDLPVLSWTDDERTGPVRGGGKIGFRQTAPLIGEYANLTVDRIETAE</sequence>
<name>A0ABD5Y6Z7_9EURY</name>
<evidence type="ECO:0000313" key="2">
    <source>
        <dbReference type="Proteomes" id="UP001596432"/>
    </source>
</evidence>
<dbReference type="SUPFAM" id="SSF49899">
    <property type="entry name" value="Concanavalin A-like lectins/glucanases"/>
    <property type="match status" value="1"/>
</dbReference>
<keyword evidence="2" id="KW-1185">Reference proteome</keyword>
<dbReference type="EMBL" id="JBHTAS010000001">
    <property type="protein sequence ID" value="MFC7141560.1"/>
    <property type="molecule type" value="Genomic_DNA"/>
</dbReference>
<dbReference type="Proteomes" id="UP001596432">
    <property type="component" value="Unassembled WGS sequence"/>
</dbReference>
<dbReference type="InterPro" id="IPR015305">
    <property type="entry name" value="DUF1961"/>
</dbReference>
<dbReference type="Pfam" id="PF09224">
    <property type="entry name" value="DUF1961"/>
    <property type="match status" value="1"/>
</dbReference>
<reference evidence="1 2" key="1">
    <citation type="journal article" date="2019" name="Int. J. Syst. Evol. Microbiol.">
        <title>The Global Catalogue of Microorganisms (GCM) 10K type strain sequencing project: providing services to taxonomists for standard genome sequencing and annotation.</title>
        <authorList>
            <consortium name="The Broad Institute Genomics Platform"/>
            <consortium name="The Broad Institute Genome Sequencing Center for Infectious Disease"/>
            <person name="Wu L."/>
            <person name="Ma J."/>
        </authorList>
    </citation>
    <scope>NUCLEOTIDE SEQUENCE [LARGE SCALE GENOMIC DNA]</scope>
    <source>
        <strain evidence="1 2">XZYJT29</strain>
    </source>
</reference>
<accession>A0ABD5Y6Z7</accession>
<dbReference type="Gene3D" id="2.60.120.200">
    <property type="match status" value="1"/>
</dbReference>